<dbReference type="InterPro" id="IPR025995">
    <property type="entry name" value="Tudor-knot"/>
</dbReference>
<evidence type="ECO:0000256" key="9">
    <source>
        <dbReference type="ARBA" id="ARBA00022990"/>
    </source>
</evidence>
<keyword evidence="18" id="KW-1185">Reference proteome</keyword>
<keyword evidence="10 12" id="KW-0539">Nucleus</keyword>
<dbReference type="GO" id="GO:0004402">
    <property type="term" value="F:histone acetyltransferase activity"/>
    <property type="evidence" value="ECO:0007669"/>
    <property type="project" value="InterPro"/>
</dbReference>
<dbReference type="EMBL" id="CR940347">
    <property type="protein sequence ID" value="CAI73351.1"/>
    <property type="molecule type" value="Genomic_DNA"/>
</dbReference>
<dbReference type="GO" id="GO:0000785">
    <property type="term" value="C:chromatin"/>
    <property type="evidence" value="ECO:0007669"/>
    <property type="project" value="TreeGrafter"/>
</dbReference>
<feature type="compositionally biased region" description="Polar residues" evidence="13">
    <location>
        <begin position="18"/>
        <end position="30"/>
    </location>
</feature>
<proteinExistence type="inferred from homology"/>
<dbReference type="FunFam" id="3.30.60.60:FF:000001">
    <property type="entry name" value="Histone acetyltransferase"/>
    <property type="match status" value="1"/>
</dbReference>
<evidence type="ECO:0000256" key="3">
    <source>
        <dbReference type="ARBA" id="ARBA00013184"/>
    </source>
</evidence>
<dbReference type="EC" id="2.3.1.48" evidence="3 12"/>
<evidence type="ECO:0000259" key="14">
    <source>
        <dbReference type="PROSITE" id="PS51726"/>
    </source>
</evidence>
<sequence length="452" mass="53177">MVTKQVQYKEDPADKNKQPTLNKSNSESQSLAIQKAREKSVILSKAREIFSQQFPTAYPMEYELWGKDLMHNTWRRCTVVHARPVDPNKEIPLLKPNEYDYYIHWLGLDRRLDCWLTIENIRTMEQGPPKGAQVIHDIEPEFHHDHTGIDDEYLREHEINTKLKTIRRIKLGPFLVDTWYFSPYPPPYQNIDTLYICEFCLSFFRYEEELNFHIVHCELRHPPGNEIYRDENLAMFEVDGAMSTVYCENLCFLSKLFLDHKSLRHTVFLFIFYVMTEFDENGYHITGYFSKEKHSKNNVSCILSLPQVLDYGLITLQHQRKGYGKYLTAFSYLLSKKEGKTGTPERPLSDLGKASYMSYWSEVLLEILFDPKHENLTIQELSQMTAFEPNDIISCLEELGILHTLSNGNSVITILPEKKRELLSKSRTKTRKLYMEKLHWIPYDAHNELTPV</sequence>
<name>Q4UHT8_THEAN</name>
<dbReference type="STRING" id="5874.Q4UHT8"/>
<reference evidence="16" key="2">
    <citation type="submission" date="2018-07" db="EMBL/GenBank/DDBJ databases">
        <authorList>
            <person name="Quirk P.G."/>
            <person name="Krulwich T.A."/>
        </authorList>
    </citation>
    <scope>NUCLEOTIDE SEQUENCE</scope>
    <source>
        <strain evidence="16">Anand</strain>
    </source>
</reference>
<dbReference type="GeneID" id="3863758"/>
<dbReference type="OMA" id="DSPEGNN"/>
<evidence type="ECO:0000256" key="10">
    <source>
        <dbReference type="ARBA" id="ARBA00023242"/>
    </source>
</evidence>
<comment type="similarity">
    <text evidence="2 12">Belongs to the MYST (SAS/MOZ) family.</text>
</comment>
<comment type="catalytic activity">
    <reaction evidence="12">
        <text>L-lysyl-[protein] + acetyl-CoA = N(6)-acetyl-L-lysyl-[protein] + CoA + H(+)</text>
        <dbReference type="Rhea" id="RHEA:45948"/>
        <dbReference type="Rhea" id="RHEA-COMP:9752"/>
        <dbReference type="Rhea" id="RHEA-COMP:10731"/>
        <dbReference type="ChEBI" id="CHEBI:15378"/>
        <dbReference type="ChEBI" id="CHEBI:29969"/>
        <dbReference type="ChEBI" id="CHEBI:57287"/>
        <dbReference type="ChEBI" id="CHEBI:57288"/>
        <dbReference type="ChEBI" id="CHEBI:61930"/>
        <dbReference type="EC" id="2.3.1.48"/>
    </reaction>
</comment>
<dbReference type="Pfam" id="PF11717">
    <property type="entry name" value="Tudor-knot"/>
    <property type="match status" value="1"/>
</dbReference>
<dbReference type="Gene3D" id="2.30.30.140">
    <property type="match status" value="1"/>
</dbReference>
<dbReference type="VEuPathDB" id="PiroplasmaDB:TA06835"/>
<organism evidence="15 18">
    <name type="scientific">Theileria annulata</name>
    <dbReference type="NCBI Taxonomy" id="5874"/>
    <lineage>
        <taxon>Eukaryota</taxon>
        <taxon>Sar</taxon>
        <taxon>Alveolata</taxon>
        <taxon>Apicomplexa</taxon>
        <taxon>Aconoidasida</taxon>
        <taxon>Piroplasmida</taxon>
        <taxon>Theileriidae</taxon>
        <taxon>Theileria</taxon>
    </lineage>
</organism>
<dbReference type="EMBL" id="UIVT01000001">
    <property type="protein sequence ID" value="SVP88888.1"/>
    <property type="molecule type" value="Genomic_DNA"/>
</dbReference>
<dbReference type="InterPro" id="IPR050603">
    <property type="entry name" value="MYST_HAT"/>
</dbReference>
<evidence type="ECO:0000256" key="4">
    <source>
        <dbReference type="ARBA" id="ARBA00022679"/>
    </source>
</evidence>
<evidence type="ECO:0000256" key="12">
    <source>
        <dbReference type="RuleBase" id="RU361211"/>
    </source>
</evidence>
<evidence type="ECO:0000256" key="5">
    <source>
        <dbReference type="ARBA" id="ARBA00022723"/>
    </source>
</evidence>
<keyword evidence="5" id="KW-0479">Metal-binding</keyword>
<dbReference type="KEGG" id="tan:TA06835"/>
<dbReference type="Gene3D" id="1.10.10.10">
    <property type="entry name" value="Winged helix-like DNA-binding domain superfamily/Winged helix DNA-binding domain"/>
    <property type="match status" value="1"/>
</dbReference>
<dbReference type="Proteomes" id="UP000001950">
    <property type="component" value="Chromosome 1"/>
</dbReference>
<dbReference type="Pfam" id="PF17772">
    <property type="entry name" value="zf-MYST"/>
    <property type="match status" value="1"/>
</dbReference>
<dbReference type="OrthoDB" id="787137at2759"/>
<evidence type="ECO:0000313" key="15">
    <source>
        <dbReference type="EMBL" id="CAI73351.1"/>
    </source>
</evidence>
<dbReference type="GO" id="GO:0006357">
    <property type="term" value="P:regulation of transcription by RNA polymerase II"/>
    <property type="evidence" value="ECO:0007669"/>
    <property type="project" value="TreeGrafter"/>
</dbReference>
<keyword evidence="6" id="KW-0863">Zinc-finger</keyword>
<dbReference type="GO" id="GO:0008270">
    <property type="term" value="F:zinc ion binding"/>
    <property type="evidence" value="ECO:0007669"/>
    <property type="project" value="UniProtKB-KW"/>
</dbReference>
<evidence type="ECO:0000313" key="16">
    <source>
        <dbReference type="EMBL" id="SVP88888.1"/>
    </source>
</evidence>
<dbReference type="eggNOG" id="KOG2747">
    <property type="taxonomic scope" value="Eukaryota"/>
</dbReference>
<evidence type="ECO:0000313" key="17">
    <source>
        <dbReference type="EMBL" id="SVP90032.1"/>
    </source>
</evidence>
<dbReference type="Gene3D" id="3.30.60.60">
    <property type="entry name" value="N-acetyl transferase-like"/>
    <property type="match status" value="1"/>
</dbReference>
<dbReference type="FunCoup" id="Q4UHT8">
    <property type="interactions" value="22"/>
</dbReference>
<dbReference type="RefSeq" id="XP_954028.1">
    <property type="nucleotide sequence ID" value="XM_948935.1"/>
</dbReference>
<keyword evidence="8" id="KW-0156">Chromatin regulator</keyword>
<dbReference type="SUPFAM" id="SSF55729">
    <property type="entry name" value="Acyl-CoA N-acyltransferases (Nat)"/>
    <property type="match status" value="1"/>
</dbReference>
<protein>
    <recommendedName>
        <fullName evidence="3 12">Histone acetyltransferase</fullName>
        <ecNumber evidence="3 12">2.3.1.48</ecNumber>
    </recommendedName>
</protein>
<dbReference type="Gene3D" id="3.40.630.30">
    <property type="match status" value="1"/>
</dbReference>
<dbReference type="InterPro" id="IPR016197">
    <property type="entry name" value="Chromo-like_dom_sf"/>
</dbReference>
<feature type="region of interest" description="Disordered" evidence="13">
    <location>
        <begin position="1"/>
        <end position="30"/>
    </location>
</feature>
<dbReference type="PANTHER" id="PTHR10615">
    <property type="entry name" value="HISTONE ACETYLTRANSFERASE"/>
    <property type="match status" value="1"/>
</dbReference>
<dbReference type="Pfam" id="PF01853">
    <property type="entry name" value="MOZ_SAS"/>
    <property type="match status" value="1"/>
</dbReference>
<gene>
    <name evidence="15" type="ORF">TA06835</name>
    <name evidence="16" type="ORF">TAT_000074000</name>
    <name evidence="17" type="ORF">TAV_000073500</name>
</gene>
<dbReference type="EMBL" id="UIVS01000001">
    <property type="protein sequence ID" value="SVP90032.1"/>
    <property type="molecule type" value="Genomic_DNA"/>
</dbReference>
<evidence type="ECO:0000256" key="11">
    <source>
        <dbReference type="PIRSR" id="PIRSR602717-51"/>
    </source>
</evidence>
<accession>Q4UHT8</accession>
<dbReference type="InterPro" id="IPR036388">
    <property type="entry name" value="WH-like_DNA-bd_sf"/>
</dbReference>
<evidence type="ECO:0000256" key="2">
    <source>
        <dbReference type="ARBA" id="ARBA00010107"/>
    </source>
</evidence>
<dbReference type="PROSITE" id="PS51726">
    <property type="entry name" value="MYST_HAT"/>
    <property type="match status" value="1"/>
</dbReference>
<comment type="subcellular location">
    <subcellularLocation>
        <location evidence="1 12">Nucleus</location>
    </subcellularLocation>
</comment>
<dbReference type="InterPro" id="IPR002717">
    <property type="entry name" value="HAT_MYST-type"/>
</dbReference>
<dbReference type="AlphaFoldDB" id="Q4UHT8"/>
<dbReference type="InterPro" id="IPR016181">
    <property type="entry name" value="Acyl_CoA_acyltransferase"/>
</dbReference>
<evidence type="ECO:0000256" key="13">
    <source>
        <dbReference type="SAM" id="MobiDB-lite"/>
    </source>
</evidence>
<evidence type="ECO:0000256" key="8">
    <source>
        <dbReference type="ARBA" id="ARBA00022853"/>
    </source>
</evidence>
<feature type="active site" description="Proton donor/acceptor" evidence="11">
    <location>
        <position position="345"/>
    </location>
</feature>
<evidence type="ECO:0000313" key="18">
    <source>
        <dbReference type="Proteomes" id="UP000001950"/>
    </source>
</evidence>
<dbReference type="InterPro" id="IPR040706">
    <property type="entry name" value="Zf-MYST"/>
</dbReference>
<keyword evidence="9" id="KW-0007">Acetylation</keyword>
<dbReference type="InParanoid" id="Q4UHT8"/>
<feature type="domain" description="MYST-type HAT" evidence="14">
    <location>
        <begin position="161"/>
        <end position="442"/>
    </location>
</feature>
<dbReference type="SUPFAM" id="SSF54160">
    <property type="entry name" value="Chromo domain-like"/>
    <property type="match status" value="1"/>
</dbReference>
<dbReference type="GO" id="GO:0003712">
    <property type="term" value="F:transcription coregulator activity"/>
    <property type="evidence" value="ECO:0007669"/>
    <property type="project" value="TreeGrafter"/>
</dbReference>
<dbReference type="GO" id="GO:0005634">
    <property type="term" value="C:nucleus"/>
    <property type="evidence" value="ECO:0007669"/>
    <property type="project" value="UniProtKB-SubCell"/>
</dbReference>
<keyword evidence="7" id="KW-0862">Zinc</keyword>
<evidence type="ECO:0000256" key="1">
    <source>
        <dbReference type="ARBA" id="ARBA00004123"/>
    </source>
</evidence>
<keyword evidence="4 16" id="KW-0808">Transferase</keyword>
<feature type="compositionally biased region" description="Basic and acidic residues" evidence="13">
    <location>
        <begin position="7"/>
        <end position="17"/>
    </location>
</feature>
<dbReference type="GO" id="GO:0003682">
    <property type="term" value="F:chromatin binding"/>
    <property type="evidence" value="ECO:0007669"/>
    <property type="project" value="TreeGrafter"/>
</dbReference>
<dbReference type="PANTHER" id="PTHR10615:SF161">
    <property type="entry name" value="HISTONE ACETYLTRANSFERASE KAT7"/>
    <property type="match status" value="1"/>
</dbReference>
<evidence type="ECO:0000256" key="7">
    <source>
        <dbReference type="ARBA" id="ARBA00022833"/>
    </source>
</evidence>
<reference evidence="15 18" key="1">
    <citation type="journal article" date="2005" name="Science">
        <title>Genome of the host-cell transforming parasite Theileria annulata compared with T. parva.</title>
        <authorList>
            <person name="Pain A."/>
            <person name="Renauld H."/>
            <person name="Berriman M."/>
            <person name="Murphy L."/>
            <person name="Yeats C.A."/>
            <person name="Weir W."/>
            <person name="Kerhornou A."/>
            <person name="Aslett M."/>
            <person name="Bishop R."/>
            <person name="Bouchier C."/>
            <person name="Cochet M."/>
            <person name="Coulson R.M.R."/>
            <person name="Cronin A."/>
            <person name="de Villiers E.P."/>
            <person name="Fraser A."/>
            <person name="Fosker N."/>
            <person name="Gardner M."/>
            <person name="Goble A."/>
            <person name="Griffiths-Jones S."/>
            <person name="Harris D.E."/>
            <person name="Katzer F."/>
            <person name="Larke N."/>
            <person name="Lord A."/>
            <person name="Maser P."/>
            <person name="McKellar S."/>
            <person name="Mooney P."/>
            <person name="Morton F."/>
            <person name="Nene V."/>
            <person name="O'Neil S."/>
            <person name="Price C."/>
            <person name="Quail M.A."/>
            <person name="Rabbinowitsch E."/>
            <person name="Rawlings N.D."/>
            <person name="Rutter S."/>
            <person name="Saunders D."/>
            <person name="Seeger K."/>
            <person name="Shah T."/>
            <person name="Squares R."/>
            <person name="Squares S."/>
            <person name="Tivey A."/>
            <person name="Walker A.R."/>
            <person name="Woodward J."/>
            <person name="Dobbelaere D.A.E."/>
            <person name="Langsley G."/>
            <person name="Rajandream M.A."/>
            <person name="McKeever D."/>
            <person name="Shiels B."/>
            <person name="Tait A."/>
            <person name="Barrell B.G."/>
            <person name="Hall N."/>
        </authorList>
    </citation>
    <scope>NUCLEOTIDE SEQUENCE [LARGE SCALE GENOMIC DNA]</scope>
    <source>
        <strain evidence="18">Ankara</strain>
        <strain evidence="15">Ankara isolate clone C9</strain>
    </source>
</reference>
<evidence type="ECO:0000256" key="6">
    <source>
        <dbReference type="ARBA" id="ARBA00022771"/>
    </source>
</evidence>